<dbReference type="RefSeq" id="WP_108142777.1">
    <property type="nucleotide sequence ID" value="NZ_QAXS01000055.1"/>
</dbReference>
<evidence type="ECO:0000313" key="1">
    <source>
        <dbReference type="EMBL" id="PTV93043.1"/>
    </source>
</evidence>
<gene>
    <name evidence="1" type="ORF">C8C76_1559</name>
</gene>
<dbReference type="Proteomes" id="UP000244089">
    <property type="component" value="Unassembled WGS sequence"/>
</dbReference>
<proteinExistence type="predicted"/>
<accession>A0A2T5RFE6</accession>
<protein>
    <submittedName>
        <fullName evidence="1">Uncharacterized protein</fullName>
    </submittedName>
</protein>
<sequence length="108" mass="12821">MDINLEDIFEIVEEPEHSKNVLLNFQEKYNIDSEELYLFYQQGGINCEDLPISEEDFKSLLHHFIIFKENGGDPWELKESDNWKENIGYQNKEENYSSCSFLFSCVIL</sequence>
<name>A0A2T5RFE6_9FIRM</name>
<dbReference type="OrthoDB" id="2112324at2"/>
<reference evidence="1 2" key="1">
    <citation type="submission" date="2018-04" db="EMBL/GenBank/DDBJ databases">
        <title>Subsurface microbial communities from deep shales in Ohio and West Virginia, USA.</title>
        <authorList>
            <person name="Wrighton K."/>
        </authorList>
    </citation>
    <scope>NUCLEOTIDE SEQUENCE [LARGE SCALE GENOMIC DNA]</scope>
    <source>
        <strain evidence="1 2">WC1</strain>
    </source>
</reference>
<dbReference type="EMBL" id="QAXS01000055">
    <property type="protein sequence ID" value="PTV93043.1"/>
    <property type="molecule type" value="Genomic_DNA"/>
</dbReference>
<comment type="caution">
    <text evidence="1">The sequence shown here is derived from an EMBL/GenBank/DDBJ whole genome shotgun (WGS) entry which is preliminary data.</text>
</comment>
<dbReference type="AlphaFoldDB" id="A0A2T5RFE6"/>
<organism evidence="1 2">
    <name type="scientific">Halanaerobium saccharolyticum</name>
    <dbReference type="NCBI Taxonomy" id="43595"/>
    <lineage>
        <taxon>Bacteria</taxon>
        <taxon>Bacillati</taxon>
        <taxon>Bacillota</taxon>
        <taxon>Clostridia</taxon>
        <taxon>Halanaerobiales</taxon>
        <taxon>Halanaerobiaceae</taxon>
        <taxon>Halanaerobium</taxon>
    </lineage>
</organism>
<evidence type="ECO:0000313" key="2">
    <source>
        <dbReference type="Proteomes" id="UP000244089"/>
    </source>
</evidence>